<keyword evidence="6" id="KW-0732">Signal</keyword>
<dbReference type="Proteomes" id="UP000823821">
    <property type="component" value="Unassembled WGS sequence"/>
</dbReference>
<dbReference type="NCBIfam" id="TIGR03500">
    <property type="entry name" value="FliO_TIGR"/>
    <property type="match status" value="1"/>
</dbReference>
<evidence type="ECO:0000256" key="5">
    <source>
        <dbReference type="RuleBase" id="RU362064"/>
    </source>
</evidence>
<keyword evidence="7" id="KW-0969">Cilium</keyword>
<evidence type="ECO:0000313" key="8">
    <source>
        <dbReference type="Proteomes" id="UP000823821"/>
    </source>
</evidence>
<keyword evidence="2 5" id="KW-0812">Transmembrane</keyword>
<keyword evidence="4 5" id="KW-0472">Membrane</keyword>
<protein>
    <recommendedName>
        <fullName evidence="5">Flagellar protein</fullName>
    </recommendedName>
</protein>
<reference evidence="7" key="2">
    <citation type="submission" date="2021-04" db="EMBL/GenBank/DDBJ databases">
        <authorList>
            <person name="Gilroy R."/>
        </authorList>
    </citation>
    <scope>NUCLEOTIDE SEQUENCE</scope>
    <source>
        <strain evidence="7">5032</strain>
    </source>
</reference>
<comment type="caution">
    <text evidence="7">The sequence shown here is derived from an EMBL/GenBank/DDBJ whole genome shotgun (WGS) entry which is preliminary data.</text>
</comment>
<feature type="signal peptide" evidence="6">
    <location>
        <begin position="1"/>
        <end position="31"/>
    </location>
</feature>
<dbReference type="Pfam" id="PF04347">
    <property type="entry name" value="FliO"/>
    <property type="match status" value="1"/>
</dbReference>
<accession>A0A9D2HMS0</accession>
<organism evidence="7 8">
    <name type="scientific">Candidatus Desulfovibrio intestinavium</name>
    <dbReference type="NCBI Taxonomy" id="2838534"/>
    <lineage>
        <taxon>Bacteria</taxon>
        <taxon>Pseudomonadati</taxon>
        <taxon>Thermodesulfobacteriota</taxon>
        <taxon>Desulfovibrionia</taxon>
        <taxon>Desulfovibrionales</taxon>
        <taxon>Desulfovibrionaceae</taxon>
        <taxon>Desulfovibrio</taxon>
    </lineage>
</organism>
<comment type="similarity">
    <text evidence="5">Belongs to the FliO/MopB family.</text>
</comment>
<keyword evidence="1 5" id="KW-1003">Cell membrane</keyword>
<dbReference type="GO" id="GO:0009425">
    <property type="term" value="C:bacterial-type flagellum basal body"/>
    <property type="evidence" value="ECO:0007669"/>
    <property type="project" value="UniProtKB-SubCell"/>
</dbReference>
<feature type="chain" id="PRO_5038889714" description="Flagellar protein" evidence="6">
    <location>
        <begin position="32"/>
        <end position="171"/>
    </location>
</feature>
<proteinExistence type="inferred from homology"/>
<evidence type="ECO:0000313" key="7">
    <source>
        <dbReference type="EMBL" id="HJA79836.1"/>
    </source>
</evidence>
<feature type="transmembrane region" description="Helical" evidence="5">
    <location>
        <begin position="55"/>
        <end position="79"/>
    </location>
</feature>
<gene>
    <name evidence="7" type="primary">fliO</name>
    <name evidence="7" type="ORF">H9784_09790</name>
</gene>
<keyword evidence="7" id="KW-0966">Cell projection</keyword>
<reference evidence="7" key="1">
    <citation type="journal article" date="2021" name="PeerJ">
        <title>Extensive microbial diversity within the chicken gut microbiome revealed by metagenomics and culture.</title>
        <authorList>
            <person name="Gilroy R."/>
            <person name="Ravi A."/>
            <person name="Getino M."/>
            <person name="Pursley I."/>
            <person name="Horton D.L."/>
            <person name="Alikhan N.F."/>
            <person name="Baker D."/>
            <person name="Gharbi K."/>
            <person name="Hall N."/>
            <person name="Watson M."/>
            <person name="Adriaenssens E.M."/>
            <person name="Foster-Nyarko E."/>
            <person name="Jarju S."/>
            <person name="Secka A."/>
            <person name="Antonio M."/>
            <person name="Oren A."/>
            <person name="Chaudhuri R.R."/>
            <person name="La Ragione R."/>
            <person name="Hildebrand F."/>
            <person name="Pallen M.J."/>
        </authorList>
    </citation>
    <scope>NUCLEOTIDE SEQUENCE</scope>
    <source>
        <strain evidence="7">5032</strain>
    </source>
</reference>
<evidence type="ECO:0000256" key="4">
    <source>
        <dbReference type="ARBA" id="ARBA00023136"/>
    </source>
</evidence>
<comment type="subcellular location">
    <subcellularLocation>
        <location evidence="5">Cell membrane</location>
    </subcellularLocation>
    <subcellularLocation>
        <location evidence="5">Bacterial flagellum basal body</location>
    </subcellularLocation>
</comment>
<evidence type="ECO:0000256" key="2">
    <source>
        <dbReference type="ARBA" id="ARBA00022692"/>
    </source>
</evidence>
<evidence type="ECO:0000256" key="3">
    <source>
        <dbReference type="ARBA" id="ARBA00022989"/>
    </source>
</evidence>
<dbReference type="EMBL" id="DWZD01000051">
    <property type="protein sequence ID" value="HJA79836.1"/>
    <property type="molecule type" value="Genomic_DNA"/>
</dbReference>
<dbReference type="AlphaFoldDB" id="A0A9D2HMS0"/>
<evidence type="ECO:0000256" key="6">
    <source>
        <dbReference type="SAM" id="SignalP"/>
    </source>
</evidence>
<evidence type="ECO:0000256" key="1">
    <source>
        <dbReference type="ARBA" id="ARBA00022475"/>
    </source>
</evidence>
<dbReference type="GO" id="GO:0005886">
    <property type="term" value="C:plasma membrane"/>
    <property type="evidence" value="ECO:0007669"/>
    <property type="project" value="UniProtKB-SubCell"/>
</dbReference>
<keyword evidence="3 5" id="KW-1133">Transmembrane helix</keyword>
<keyword evidence="7" id="KW-0282">Flagellum</keyword>
<keyword evidence="5" id="KW-0975">Bacterial flagellum</keyword>
<dbReference type="InterPro" id="IPR022781">
    <property type="entry name" value="Flagellar_biosynth_FliO"/>
</dbReference>
<dbReference type="GO" id="GO:0044781">
    <property type="term" value="P:bacterial-type flagellum organization"/>
    <property type="evidence" value="ECO:0007669"/>
    <property type="project" value="UniProtKB-UniRule"/>
</dbReference>
<sequence>MASRCGFACVSLLTAGLICWAIGALPPVALAADAAGAAAASAPTGSTLGQPVFSWGNYVQALAILCLLLGVLWLGVWLLRRYGRFNFIPRPGSLPRDALIMEAQMPLGPRKGLMVVRFMDRRLLLGVTEQQISLLTEESADHETLCQDFQRILEQSAAGAADGAAADGSRA</sequence>
<name>A0A9D2HMS0_9BACT</name>